<proteinExistence type="predicted"/>
<dbReference type="GO" id="GO:0003677">
    <property type="term" value="F:DNA binding"/>
    <property type="evidence" value="ECO:0007669"/>
    <property type="project" value="InterPro"/>
</dbReference>
<dbReference type="InterPro" id="IPR002559">
    <property type="entry name" value="Transposase_11"/>
</dbReference>
<dbReference type="GO" id="GO:0006313">
    <property type="term" value="P:DNA transposition"/>
    <property type="evidence" value="ECO:0007669"/>
    <property type="project" value="InterPro"/>
</dbReference>
<dbReference type="PANTHER" id="PTHR30007">
    <property type="entry name" value="PHP DOMAIN PROTEIN"/>
    <property type="match status" value="1"/>
</dbReference>
<accession>A0AB34YQK1</accession>
<dbReference type="AlphaFoldDB" id="A0AB34YQK1"/>
<keyword evidence="3" id="KW-1185">Reference proteome</keyword>
<reference evidence="2 3" key="1">
    <citation type="submission" date="2020-08" db="EMBL/GenBank/DDBJ databases">
        <title>Genomic Encyclopedia of Type Strains, Phase IV (KMG-IV): sequencing the most valuable type-strain genomes for metagenomic binning, comparative biology and taxonomic classification.</title>
        <authorList>
            <person name="Goeker M."/>
        </authorList>
    </citation>
    <scope>NUCLEOTIDE SEQUENCE [LARGE SCALE GENOMIC DNA]</scope>
    <source>
        <strain evidence="2 3">DSM 23868</strain>
    </source>
</reference>
<evidence type="ECO:0000259" key="1">
    <source>
        <dbReference type="Pfam" id="PF01609"/>
    </source>
</evidence>
<feature type="domain" description="Transposase IS4-like" evidence="1">
    <location>
        <begin position="13"/>
        <end position="64"/>
    </location>
</feature>
<evidence type="ECO:0000313" key="3">
    <source>
        <dbReference type="Proteomes" id="UP000553980"/>
    </source>
</evidence>
<dbReference type="GO" id="GO:0004803">
    <property type="term" value="F:transposase activity"/>
    <property type="evidence" value="ECO:0007669"/>
    <property type="project" value="InterPro"/>
</dbReference>
<name>A0AB34YQK1_9HYPH</name>
<dbReference type="Pfam" id="PF01609">
    <property type="entry name" value="DDE_Tnp_1"/>
    <property type="match status" value="1"/>
</dbReference>
<dbReference type="PANTHER" id="PTHR30007:SF0">
    <property type="entry name" value="TRANSPOSASE"/>
    <property type="match status" value="1"/>
</dbReference>
<gene>
    <name evidence="2" type="ORF">GGQ79_001607</name>
</gene>
<dbReference type="Proteomes" id="UP000553980">
    <property type="component" value="Unassembled WGS sequence"/>
</dbReference>
<dbReference type="EMBL" id="JACIEX010000003">
    <property type="protein sequence ID" value="MBB4093105.1"/>
    <property type="molecule type" value="Genomic_DNA"/>
</dbReference>
<organism evidence="2 3">
    <name type="scientific">Brucella pecoris</name>
    <dbReference type="NCBI Taxonomy" id="867683"/>
    <lineage>
        <taxon>Bacteria</taxon>
        <taxon>Pseudomonadati</taxon>
        <taxon>Pseudomonadota</taxon>
        <taxon>Alphaproteobacteria</taxon>
        <taxon>Hyphomicrobiales</taxon>
        <taxon>Brucellaceae</taxon>
        <taxon>Brucella/Ochrobactrum group</taxon>
        <taxon>Brucella</taxon>
    </lineage>
</organism>
<sequence>MATAVAHIEALAIEIVKRSDQAKGFVVLPRRWIVERTFAWLNRCRGLGKDWGASSASSEAWMFISSIRRMTRRIARLEF</sequence>
<protein>
    <submittedName>
        <fullName evidence="2">Transposase</fullName>
    </submittedName>
</protein>
<comment type="caution">
    <text evidence="2">The sequence shown here is derived from an EMBL/GenBank/DDBJ whole genome shotgun (WGS) entry which is preliminary data.</text>
</comment>
<evidence type="ECO:0000313" key="2">
    <source>
        <dbReference type="EMBL" id="MBB4093105.1"/>
    </source>
</evidence>